<accession>A0ABW3SYU2</accession>
<sequence>MCDTFVALSAQTARGATLFAKNSDRERNEAQALEIHPRRRRSDSGRMRLTYLSIPEVEETHAVLISRPFWMWGAEMGANEHGVVIGNEALHARTGAQRRRALTGMDLLRLALERAATAAEAVEVIIRLLEQYGQGGDCGHLNRFYYNNGFIIADTGQAYVLETAGRWWAVQQVRATRSLSNAYSITTDHDRISPALMAHARAEGWLDGDGRLDVARALLDETRDAASFGRGRCARGQALLDQGAPRLDPAAMMAILRDHGDAADWSPANTTGRTICMHAAEGARRSQSVGSMVSEIRQGRTVHWLTGTSAPCLSVFKPVILGLPLPAQGPPPTDAYDTESLWWRHERLHRAMLADHAAGHALIAAERDALEADFRVRIDRAGDDDLATAIAACWRDAEAAEARWASAHVPPTRSCNRPGYGRSWARLNQVAGVPRT</sequence>
<organism evidence="2 3">
    <name type="scientific">Phenylobacterium conjunctum</name>
    <dbReference type="NCBI Taxonomy" id="1298959"/>
    <lineage>
        <taxon>Bacteria</taxon>
        <taxon>Pseudomonadati</taxon>
        <taxon>Pseudomonadota</taxon>
        <taxon>Alphaproteobacteria</taxon>
        <taxon>Caulobacterales</taxon>
        <taxon>Caulobacteraceae</taxon>
        <taxon>Phenylobacterium</taxon>
    </lineage>
</organism>
<evidence type="ECO:0000313" key="3">
    <source>
        <dbReference type="Proteomes" id="UP001597216"/>
    </source>
</evidence>
<dbReference type="Proteomes" id="UP001597216">
    <property type="component" value="Unassembled WGS sequence"/>
</dbReference>
<dbReference type="Pfam" id="PF03417">
    <property type="entry name" value="AAT"/>
    <property type="match status" value="1"/>
</dbReference>
<evidence type="ECO:0000259" key="1">
    <source>
        <dbReference type="Pfam" id="PF03417"/>
    </source>
</evidence>
<keyword evidence="3" id="KW-1185">Reference proteome</keyword>
<gene>
    <name evidence="2" type="ORF">ACFQ27_04275</name>
</gene>
<name>A0ABW3SYU2_9CAUL</name>
<dbReference type="RefSeq" id="WP_377352734.1">
    <property type="nucleotide sequence ID" value="NZ_JBHTLQ010000006.1"/>
</dbReference>
<evidence type="ECO:0000313" key="2">
    <source>
        <dbReference type="EMBL" id="MFD1189786.1"/>
    </source>
</evidence>
<reference evidence="3" key="1">
    <citation type="journal article" date="2019" name="Int. J. Syst. Evol. Microbiol.">
        <title>The Global Catalogue of Microorganisms (GCM) 10K type strain sequencing project: providing services to taxonomists for standard genome sequencing and annotation.</title>
        <authorList>
            <consortium name="The Broad Institute Genomics Platform"/>
            <consortium name="The Broad Institute Genome Sequencing Center for Infectious Disease"/>
            <person name="Wu L."/>
            <person name="Ma J."/>
        </authorList>
    </citation>
    <scope>NUCLEOTIDE SEQUENCE [LARGE SCALE GENOMIC DNA]</scope>
    <source>
        <strain evidence="3">CCUG 55074</strain>
    </source>
</reference>
<dbReference type="InterPro" id="IPR005322">
    <property type="entry name" value="Peptidase_C69"/>
</dbReference>
<dbReference type="PANTHER" id="PTHR12994">
    <property type="entry name" value="SECERNIN"/>
    <property type="match status" value="1"/>
</dbReference>
<dbReference type="Gene3D" id="3.60.60.10">
    <property type="entry name" value="Penicillin V Acylase, Chain A"/>
    <property type="match status" value="1"/>
</dbReference>
<dbReference type="GO" id="GO:0016787">
    <property type="term" value="F:hydrolase activity"/>
    <property type="evidence" value="ECO:0007669"/>
    <property type="project" value="UniProtKB-KW"/>
</dbReference>
<dbReference type="InterPro" id="IPR005079">
    <property type="entry name" value="Peptidase_C45_hydrolase"/>
</dbReference>
<dbReference type="EMBL" id="JBHTLQ010000006">
    <property type="protein sequence ID" value="MFD1189786.1"/>
    <property type="molecule type" value="Genomic_DNA"/>
</dbReference>
<comment type="caution">
    <text evidence="2">The sequence shown here is derived from an EMBL/GenBank/DDBJ whole genome shotgun (WGS) entry which is preliminary data.</text>
</comment>
<proteinExistence type="predicted"/>
<protein>
    <submittedName>
        <fullName evidence="2">Carcinine hydrolase/isopenicillin-N N-acyltransferase family protein</fullName>
    </submittedName>
</protein>
<dbReference type="PANTHER" id="PTHR12994:SF17">
    <property type="entry name" value="LD30995P"/>
    <property type="match status" value="1"/>
</dbReference>
<feature type="domain" description="Peptidase C45 hydrolase" evidence="1">
    <location>
        <begin position="68"/>
        <end position="128"/>
    </location>
</feature>
<keyword evidence="2" id="KW-0378">Hydrolase</keyword>